<reference evidence="2 3" key="1">
    <citation type="submission" date="2024-02" db="EMBL/GenBank/DDBJ databases">
        <authorList>
            <person name="Daric V."/>
            <person name="Darras S."/>
        </authorList>
    </citation>
    <scope>NUCLEOTIDE SEQUENCE [LARGE SCALE GENOMIC DNA]</scope>
</reference>
<gene>
    <name evidence="2" type="ORF">CVLEPA_LOCUS26079</name>
</gene>
<evidence type="ECO:0000313" key="2">
    <source>
        <dbReference type="EMBL" id="CAK8692842.1"/>
    </source>
</evidence>
<dbReference type="Proteomes" id="UP001642483">
    <property type="component" value="Unassembled WGS sequence"/>
</dbReference>
<proteinExistence type="predicted"/>
<organism evidence="2 3">
    <name type="scientific">Clavelina lepadiformis</name>
    <name type="common">Light-bulb sea squirt</name>
    <name type="synonym">Ascidia lepadiformis</name>
    <dbReference type="NCBI Taxonomy" id="159417"/>
    <lineage>
        <taxon>Eukaryota</taxon>
        <taxon>Metazoa</taxon>
        <taxon>Chordata</taxon>
        <taxon>Tunicata</taxon>
        <taxon>Ascidiacea</taxon>
        <taxon>Aplousobranchia</taxon>
        <taxon>Clavelinidae</taxon>
        <taxon>Clavelina</taxon>
    </lineage>
</organism>
<feature type="transmembrane region" description="Helical" evidence="1">
    <location>
        <begin position="184"/>
        <end position="203"/>
    </location>
</feature>
<feature type="transmembrane region" description="Helical" evidence="1">
    <location>
        <begin position="97"/>
        <end position="119"/>
    </location>
</feature>
<protein>
    <submittedName>
        <fullName evidence="2">Uncharacterized protein</fullName>
    </submittedName>
</protein>
<feature type="transmembrane region" description="Helical" evidence="1">
    <location>
        <begin position="70"/>
        <end position="91"/>
    </location>
</feature>
<sequence>MSLVWTQSSITNVSATIGPATTQICDVDYWLSSIIMASVLETISLYILTTLATFSWRSRNRRSISRLNHLCLLAALLAFLYCTSTLLALLPEVPNRAMTWTQAVFYWIGMSLNYTVLWLRQRRFYSDKLLANKVSNCHRIFSSAVIIGIYIFLAILVFAFLSIIDFTPCATLRGINHILPVPLSFAFYEEYGHLFYMIAYALWQFRMNEQS</sequence>
<evidence type="ECO:0000256" key="1">
    <source>
        <dbReference type="SAM" id="Phobius"/>
    </source>
</evidence>
<keyword evidence="1" id="KW-1133">Transmembrane helix</keyword>
<accession>A0ABP0GM91</accession>
<keyword evidence="1" id="KW-0472">Membrane</keyword>
<evidence type="ECO:0000313" key="3">
    <source>
        <dbReference type="Proteomes" id="UP001642483"/>
    </source>
</evidence>
<name>A0ABP0GM91_CLALP</name>
<feature type="transmembrane region" description="Helical" evidence="1">
    <location>
        <begin position="29"/>
        <end position="49"/>
    </location>
</feature>
<keyword evidence="3" id="KW-1185">Reference proteome</keyword>
<dbReference type="EMBL" id="CAWYQH010000130">
    <property type="protein sequence ID" value="CAK8692842.1"/>
    <property type="molecule type" value="Genomic_DNA"/>
</dbReference>
<feature type="transmembrane region" description="Helical" evidence="1">
    <location>
        <begin position="140"/>
        <end position="164"/>
    </location>
</feature>
<comment type="caution">
    <text evidence="2">The sequence shown here is derived from an EMBL/GenBank/DDBJ whole genome shotgun (WGS) entry which is preliminary data.</text>
</comment>
<keyword evidence="1" id="KW-0812">Transmembrane</keyword>